<gene>
    <name evidence="4" type="ORF">DDY73_08380</name>
</gene>
<protein>
    <recommendedName>
        <fullName evidence="6">DUF3823 domain-containing protein</fullName>
    </recommendedName>
</protein>
<evidence type="ECO:0000313" key="5">
    <source>
        <dbReference type="Proteomes" id="UP000262954"/>
    </source>
</evidence>
<feature type="domain" description="DUF3823" evidence="2">
    <location>
        <begin position="32"/>
        <end position="119"/>
    </location>
</feature>
<dbReference type="Gene3D" id="2.60.40.2060">
    <property type="match status" value="1"/>
</dbReference>
<dbReference type="Pfam" id="PF18003">
    <property type="entry name" value="DUF3823_C"/>
    <property type="match status" value="1"/>
</dbReference>
<reference evidence="4 5" key="1">
    <citation type="journal article" date="2018" name="Nat. Biotechnol.">
        <title>A standardized bacterial taxonomy based on genome phylogeny substantially revises the tree of life.</title>
        <authorList>
            <person name="Parks D.H."/>
            <person name="Chuvochina M."/>
            <person name="Waite D.W."/>
            <person name="Rinke C."/>
            <person name="Skarshewski A."/>
            <person name="Chaumeil P.A."/>
            <person name="Hugenholtz P."/>
        </authorList>
    </citation>
    <scope>NUCLEOTIDE SEQUENCE [LARGE SCALE GENOMIC DNA]</scope>
    <source>
        <strain evidence="4">UBA11482</strain>
    </source>
</reference>
<organism evidence="4 5">
    <name type="scientific">Coprobacter fastidiosus</name>
    <dbReference type="NCBI Taxonomy" id="1099853"/>
    <lineage>
        <taxon>Bacteria</taxon>
        <taxon>Pseudomonadati</taxon>
        <taxon>Bacteroidota</taxon>
        <taxon>Bacteroidia</taxon>
        <taxon>Bacteroidales</taxon>
        <taxon>Barnesiellaceae</taxon>
        <taxon>Coprobacter</taxon>
    </lineage>
</organism>
<evidence type="ECO:0000313" key="4">
    <source>
        <dbReference type="EMBL" id="HBJ09009.1"/>
    </source>
</evidence>
<comment type="caution">
    <text evidence="4">The sequence shown here is derived from an EMBL/GenBank/DDBJ whole genome shotgun (WGS) entry which is preliminary data.</text>
</comment>
<keyword evidence="1" id="KW-0732">Signal</keyword>
<feature type="domain" description="DUF3823" evidence="3">
    <location>
        <begin position="123"/>
        <end position="236"/>
    </location>
</feature>
<evidence type="ECO:0000259" key="2">
    <source>
        <dbReference type="Pfam" id="PF12866"/>
    </source>
</evidence>
<dbReference type="InterPro" id="IPR024278">
    <property type="entry name" value="DUF3823_N"/>
</dbReference>
<evidence type="ECO:0000259" key="3">
    <source>
        <dbReference type="Pfam" id="PF18003"/>
    </source>
</evidence>
<dbReference type="EMBL" id="DNWC01000107">
    <property type="protein sequence ID" value="HBJ09009.1"/>
    <property type="molecule type" value="Genomic_DNA"/>
</dbReference>
<sequence length="241" mass="27307">MKKTIYSILFVASVLASSSCMKVDNFDAPEAHVTGRIIDSTTGENILADQGECRVRIWEKSFSLNPANQDIPVKQDGTYNNSKLFSGTYDVVPEGAWWPCDTIRVGIGKKTVTQNFEVTPYLKLIDFQVNLEGENLTMSCRLDAPITEGLPQIMEVRPYLSLNQFCGASNCINYYNTNDFRVNVMKSWDKIEKEGDGRTIPFEVTVPVKRGYIYFVRMGAKVKDSFEKHNYTEIVKIEVPQ</sequence>
<name>A0A354M3C0_9BACT</name>
<dbReference type="Gene3D" id="2.60.40.1120">
    <property type="entry name" value="Carboxypeptidase-like, regulatory domain"/>
    <property type="match status" value="1"/>
</dbReference>
<evidence type="ECO:0000256" key="1">
    <source>
        <dbReference type="SAM" id="SignalP"/>
    </source>
</evidence>
<proteinExistence type="predicted"/>
<dbReference type="PROSITE" id="PS51257">
    <property type="entry name" value="PROKAR_LIPOPROTEIN"/>
    <property type="match status" value="1"/>
</dbReference>
<feature type="chain" id="PRO_5016791199" description="DUF3823 domain-containing protein" evidence="1">
    <location>
        <begin position="23"/>
        <end position="241"/>
    </location>
</feature>
<feature type="signal peptide" evidence="1">
    <location>
        <begin position="1"/>
        <end position="22"/>
    </location>
</feature>
<dbReference type="Pfam" id="PF12866">
    <property type="entry name" value="DUF3823"/>
    <property type="match status" value="1"/>
</dbReference>
<dbReference type="AlphaFoldDB" id="A0A354M3C0"/>
<dbReference type="InterPro" id="IPR041186">
    <property type="entry name" value="DUF3823_C"/>
</dbReference>
<dbReference type="Proteomes" id="UP000262954">
    <property type="component" value="Unassembled WGS sequence"/>
</dbReference>
<dbReference type="RefSeq" id="WP_303008204.1">
    <property type="nucleotide sequence ID" value="NZ_CAUAJF010000020.1"/>
</dbReference>
<accession>A0A354M3C0</accession>
<evidence type="ECO:0008006" key="6">
    <source>
        <dbReference type="Google" id="ProtNLM"/>
    </source>
</evidence>